<dbReference type="AlphaFoldDB" id="A0A8X6RQV7"/>
<sequence>MDVLRTDHSTVNGVEWYAQTLNDAFQTQCAMIWFLMGLSDPSLPCAQFFCPHVKWCTEVYAIDYVGPSYPPASNGHIFALQLFGFVQHDYRFS</sequence>
<dbReference type="Proteomes" id="UP000887159">
    <property type="component" value="Unassembled WGS sequence"/>
</dbReference>
<name>A0A8X6RQV7_TRICX</name>
<evidence type="ECO:0000313" key="2">
    <source>
        <dbReference type="Proteomes" id="UP000887159"/>
    </source>
</evidence>
<reference evidence="1" key="1">
    <citation type="submission" date="2020-08" db="EMBL/GenBank/DDBJ databases">
        <title>Multicomponent nature underlies the extraordinary mechanical properties of spider dragline silk.</title>
        <authorList>
            <person name="Kono N."/>
            <person name="Nakamura H."/>
            <person name="Mori M."/>
            <person name="Yoshida Y."/>
            <person name="Ohtoshi R."/>
            <person name="Malay A.D."/>
            <person name="Moran D.A.P."/>
            <person name="Tomita M."/>
            <person name="Numata K."/>
            <person name="Arakawa K."/>
        </authorList>
    </citation>
    <scope>NUCLEOTIDE SEQUENCE</scope>
</reference>
<organism evidence="1 2">
    <name type="scientific">Trichonephila clavipes</name>
    <name type="common">Golden silk orbweaver</name>
    <name type="synonym">Nephila clavipes</name>
    <dbReference type="NCBI Taxonomy" id="2585209"/>
    <lineage>
        <taxon>Eukaryota</taxon>
        <taxon>Metazoa</taxon>
        <taxon>Ecdysozoa</taxon>
        <taxon>Arthropoda</taxon>
        <taxon>Chelicerata</taxon>
        <taxon>Arachnida</taxon>
        <taxon>Araneae</taxon>
        <taxon>Araneomorphae</taxon>
        <taxon>Entelegynae</taxon>
        <taxon>Araneoidea</taxon>
        <taxon>Nephilidae</taxon>
        <taxon>Trichonephila</taxon>
    </lineage>
</organism>
<keyword evidence="2" id="KW-1185">Reference proteome</keyword>
<comment type="caution">
    <text evidence="1">The sequence shown here is derived from an EMBL/GenBank/DDBJ whole genome shotgun (WGS) entry which is preliminary data.</text>
</comment>
<protein>
    <submittedName>
        <fullName evidence="1">Uncharacterized protein</fullName>
    </submittedName>
</protein>
<proteinExistence type="predicted"/>
<evidence type="ECO:0000313" key="1">
    <source>
        <dbReference type="EMBL" id="GFX98635.1"/>
    </source>
</evidence>
<dbReference type="EMBL" id="BMAU01021203">
    <property type="protein sequence ID" value="GFX98635.1"/>
    <property type="molecule type" value="Genomic_DNA"/>
</dbReference>
<gene>
    <name evidence="1" type="ORF">TNCV_1502131</name>
</gene>
<accession>A0A8X6RQV7</accession>